<reference evidence="1 2" key="1">
    <citation type="submission" date="2013-11" db="EMBL/GenBank/DDBJ databases">
        <title>Genome sequencing of Stegodyphus mimosarum.</title>
        <authorList>
            <person name="Bechsgaard J."/>
        </authorList>
    </citation>
    <scope>NUCLEOTIDE SEQUENCE [LARGE SCALE GENOMIC DNA]</scope>
</reference>
<name>A0A087V119_STEMI</name>
<proteinExistence type="predicted"/>
<evidence type="ECO:0000313" key="2">
    <source>
        <dbReference type="Proteomes" id="UP000054359"/>
    </source>
</evidence>
<dbReference type="Proteomes" id="UP000054359">
    <property type="component" value="Unassembled WGS sequence"/>
</dbReference>
<dbReference type="AlphaFoldDB" id="A0A087V119"/>
<sequence>MLNCLLDELEEDKETKDFATYLQKYYVPRTEQWAYCFRKQSRINTNMHVKSFHKIIKHIYLEGKRRKEFINV</sequence>
<gene>
    <name evidence="1" type="ORF">X975_14952</name>
</gene>
<organism evidence="1 2">
    <name type="scientific">Stegodyphus mimosarum</name>
    <name type="common">African social velvet spider</name>
    <dbReference type="NCBI Taxonomy" id="407821"/>
    <lineage>
        <taxon>Eukaryota</taxon>
        <taxon>Metazoa</taxon>
        <taxon>Ecdysozoa</taxon>
        <taxon>Arthropoda</taxon>
        <taxon>Chelicerata</taxon>
        <taxon>Arachnida</taxon>
        <taxon>Araneae</taxon>
        <taxon>Araneomorphae</taxon>
        <taxon>Entelegynae</taxon>
        <taxon>Eresoidea</taxon>
        <taxon>Eresidae</taxon>
        <taxon>Stegodyphus</taxon>
    </lineage>
</organism>
<feature type="non-terminal residue" evidence="1">
    <location>
        <position position="72"/>
    </location>
</feature>
<dbReference type="EMBL" id="KL817455">
    <property type="protein sequence ID" value="KFM83308.1"/>
    <property type="molecule type" value="Genomic_DNA"/>
</dbReference>
<keyword evidence="2" id="KW-1185">Reference proteome</keyword>
<protein>
    <submittedName>
        <fullName evidence="1">Uncharacterized protein</fullName>
    </submittedName>
</protein>
<accession>A0A087V119</accession>
<dbReference type="OrthoDB" id="6436084at2759"/>
<evidence type="ECO:0000313" key="1">
    <source>
        <dbReference type="EMBL" id="KFM83308.1"/>
    </source>
</evidence>
<dbReference type="STRING" id="407821.A0A087V119"/>